<dbReference type="GO" id="GO:0000146">
    <property type="term" value="F:microfilament motor activity"/>
    <property type="evidence" value="ECO:0007669"/>
    <property type="project" value="TreeGrafter"/>
</dbReference>
<dbReference type="PANTHER" id="PTHR45615:SF40">
    <property type="entry name" value="MYOSIN HEAVY CHAIN, NON-MUSCLE"/>
    <property type="match status" value="1"/>
</dbReference>
<proteinExistence type="predicted"/>
<feature type="coiled-coil region" evidence="1">
    <location>
        <begin position="553"/>
        <end position="630"/>
    </location>
</feature>
<reference evidence="4" key="1">
    <citation type="journal article" date="2013" name="Science">
        <title>Gene transfer from bacteria and archaea facilitated evolution of an extremophilic eukaryote.</title>
        <authorList>
            <person name="Schonknecht G."/>
            <person name="Chen W.H."/>
            <person name="Ternes C.M."/>
            <person name="Barbier G.G."/>
            <person name="Shrestha R.P."/>
            <person name="Stanke M."/>
            <person name="Brautigam A."/>
            <person name="Baker B.J."/>
            <person name="Banfield J.F."/>
            <person name="Garavito R.M."/>
            <person name="Carr K."/>
            <person name="Wilkerson C."/>
            <person name="Rensing S.A."/>
            <person name="Gagneul D."/>
            <person name="Dickenson N.E."/>
            <person name="Oesterhelt C."/>
            <person name="Lercher M.J."/>
            <person name="Weber A.P."/>
        </authorList>
    </citation>
    <scope>NUCLEOTIDE SEQUENCE [LARGE SCALE GENOMIC DNA]</scope>
    <source>
        <strain evidence="4">074W</strain>
    </source>
</reference>
<name>M2XSX7_GALSU</name>
<accession>M2XSX7</accession>
<evidence type="ECO:0000256" key="2">
    <source>
        <dbReference type="SAM" id="MobiDB-lite"/>
    </source>
</evidence>
<dbReference type="GO" id="GO:0032982">
    <property type="term" value="C:myosin filament"/>
    <property type="evidence" value="ECO:0007669"/>
    <property type="project" value="TreeGrafter"/>
</dbReference>
<evidence type="ECO:0000313" key="3">
    <source>
        <dbReference type="EMBL" id="EME26529.1"/>
    </source>
</evidence>
<dbReference type="GO" id="GO:0005737">
    <property type="term" value="C:cytoplasm"/>
    <property type="evidence" value="ECO:0007669"/>
    <property type="project" value="TreeGrafter"/>
</dbReference>
<dbReference type="GO" id="GO:0051015">
    <property type="term" value="F:actin filament binding"/>
    <property type="evidence" value="ECO:0007669"/>
    <property type="project" value="TreeGrafter"/>
</dbReference>
<feature type="coiled-coil region" evidence="1">
    <location>
        <begin position="293"/>
        <end position="519"/>
    </location>
</feature>
<feature type="coiled-coil region" evidence="1">
    <location>
        <begin position="909"/>
        <end position="943"/>
    </location>
</feature>
<dbReference type="GO" id="GO:0016460">
    <property type="term" value="C:myosin II complex"/>
    <property type="evidence" value="ECO:0007669"/>
    <property type="project" value="TreeGrafter"/>
</dbReference>
<evidence type="ECO:0000313" key="4">
    <source>
        <dbReference type="Proteomes" id="UP000030680"/>
    </source>
</evidence>
<dbReference type="EMBL" id="KB454547">
    <property type="protein sequence ID" value="EME26529.1"/>
    <property type="molecule type" value="Genomic_DNA"/>
</dbReference>
<dbReference type="PANTHER" id="PTHR45615">
    <property type="entry name" value="MYOSIN HEAVY CHAIN, NON-MUSCLE"/>
    <property type="match status" value="1"/>
</dbReference>
<dbReference type="OrthoDB" id="10328413at2759"/>
<dbReference type="GeneID" id="17085498"/>
<feature type="coiled-coil region" evidence="1">
    <location>
        <begin position="1030"/>
        <end position="1159"/>
    </location>
</feature>
<feature type="compositionally biased region" description="Basic and acidic residues" evidence="2">
    <location>
        <begin position="1221"/>
        <end position="1231"/>
    </location>
</feature>
<keyword evidence="1" id="KW-0175">Coiled coil</keyword>
<dbReference type="RefSeq" id="XP_005703049.1">
    <property type="nucleotide sequence ID" value="XM_005702992.1"/>
</dbReference>
<feature type="compositionally biased region" description="Low complexity" evidence="2">
    <location>
        <begin position="1191"/>
        <end position="1206"/>
    </location>
</feature>
<feature type="coiled-coil region" evidence="1">
    <location>
        <begin position="833"/>
        <end position="874"/>
    </location>
</feature>
<dbReference type="Proteomes" id="UP000030680">
    <property type="component" value="Unassembled WGS sequence"/>
</dbReference>
<keyword evidence="4" id="KW-1185">Reference proteome</keyword>
<feature type="coiled-coil region" evidence="1">
    <location>
        <begin position="1279"/>
        <end position="1306"/>
    </location>
</feature>
<dbReference type="KEGG" id="gsl:Gasu_58530"/>
<feature type="compositionally biased region" description="Polar residues" evidence="2">
    <location>
        <begin position="1234"/>
        <end position="1257"/>
    </location>
</feature>
<sequence>MEGAQETSVSTCSFIPKELSAEELSESEFITNGLFTENNQDTVSRSSNSKETTSGLSSNHSFQNREITNYQDHSMEVNSKLSSDEEVLSSNEYIFQDLFTGNRALTSEEFAEKILYLTDLITREREEKYKLQKKVRTLAEEKRIQSYDLEELRDELVHCRKEKQNYYRQVEMLQQEKLYFKSRLDEQIEKGSQDSDSHWSLQNEIRDLQNKMHDMEQEVKETSSYATHLKIKLEKKTEEVVQLKAKEQAYHEREETLRKERDALIRSNAEAVQTVEQLRHTWNSVQEQLRMEVSRRKAQENEYRLRIQELEQKSRKWKDDNENLKFALHNLENLLEEKQLTCENNQQLIDNYETQIVSFNEELRQLKEIRNSLQQRAIEATEQLQERDDIIEKLNSTLENKNKRCKDLERTTQSLQERQDELLNKIRALQEDCHRLRKDKEYLQSLRERANAEAESYATQLESIEDQRHKLEEQVLNLQSALQKSRAEEGKLRIKCENQKQMLEEYERQLEKNSNLQESAIFQQVCDLLDQKLPKLDESGEQKSVILQLADKVQQLCDEKEEMIAIIDHMKQELDANKKSEEQLGGTDYNDLKDLLEGKEREISHLEARLQQTNEEKTFVENELRLLQKEIEQIRGYNSFNLDKTEISSGKLSNSFSEQSLQKILKAFDNLVHEKKILSHKNKELNERLRVTLESRELDEETTRSLLKESQTIQQQLCGIISAHESVLNEMKEEPVSPYPLVNKDIEEDKENKDMNSSIVSTCDEPLIRAMNTHIFQLRNMWLHELDNNAELRKIIVELHQKKKVGENLCHRGVQSSEYGMSNTQVSGLDNDFSKLLETVDDLKNKNSCMEQELEEYKTKLDESSSLLVELRSTWHSWVLKLYEMLPFKEVVDDESNVERICLQIFNCLKLTTHKFHSLSTEIENLEKENKRINDCVMNLKTQKSLFLYMLEKNNNLSTFQVVDYYQPKERLKTYLVTLLGMWRLCTVLNREKNGIEVSSEGWYYLQAPQCAKSFDNRREVENAMNSALVPRLQSEIAQKNKVIHQLERRIATLQEKKRSDYGESDGGDIPYKSLRMMLEEKDAKLKQGQQVIDRLKTQREKLQLQITNISKELETLAASESRERFAKESAESRIQLMNKKLQTEMKRVEALKKELYEREKKFQDTVAQLLAKTEESFSSEYGSTGGLRQSPRFSPSFNSPPVKESSSMKKKKSPRSNSQQKDEENARKLEGSSLISQFHQVSDSKASQGGKSSPSIHKSLVDHILSSAEASLAKAKKDDSTEESVQELREHIQELRNASMKLMSKSTV</sequence>
<organism evidence="3 4">
    <name type="scientific">Galdieria sulphuraria</name>
    <name type="common">Red alga</name>
    <dbReference type="NCBI Taxonomy" id="130081"/>
    <lineage>
        <taxon>Eukaryota</taxon>
        <taxon>Rhodophyta</taxon>
        <taxon>Bangiophyceae</taxon>
        <taxon>Galdieriales</taxon>
        <taxon>Galdieriaceae</taxon>
        <taxon>Galdieria</taxon>
    </lineage>
</organism>
<gene>
    <name evidence="3" type="ORF">Gasu_58530</name>
</gene>
<feature type="region of interest" description="Disordered" evidence="2">
    <location>
        <begin position="31"/>
        <end position="63"/>
    </location>
</feature>
<evidence type="ECO:0000256" key="1">
    <source>
        <dbReference type="SAM" id="Coils"/>
    </source>
</evidence>
<dbReference type="Gramene" id="EME26529">
    <property type="protein sequence ID" value="EME26529"/>
    <property type="gene ID" value="Gasu_58530"/>
</dbReference>
<feature type="coiled-coil region" evidence="1">
    <location>
        <begin position="121"/>
        <end position="253"/>
    </location>
</feature>
<protein>
    <submittedName>
        <fullName evidence="3">Uncharacterized protein</fullName>
    </submittedName>
</protein>
<feature type="region of interest" description="Disordered" evidence="2">
    <location>
        <begin position="1179"/>
        <end position="1261"/>
    </location>
</feature>
<dbReference type="OMA" id="SNVERIC"/>
<dbReference type="STRING" id="130081.M2XSX7"/>